<sequence length="837" mass="96538">MALKWLKNKPKGKRGLSFGYPWEKGALQPEVLREELFLLGEEPLQTKVLAYWPDGSVKWTGHSGLVAETTQLLFQRKQRVQKKQAIAREAYNGIYFDNGTIKGFFPKHGEGKNVLDWVAVNGQKKLQDLHAILQYQNKKVQSKVTDLMLEENGSEKAVIKVSGVIEINQEVVQEFILRFRIFREISKLEIIHTVIIIKPLVYEGMGIAFDYALTGENWNRQVKFIADAVYHEAAQLLLSRRHYQQNIPYQEQASGQLVSLTSADEPMLSHAVENAIWDNFRVNQINHRSFELEKQTEAGYCWLPIGDGEHYSGTFYAGGETGGVACSMEKFWEKAPSAIEVTGITQKATQITMWQWSPNAKPMDFQHYSKRDHMLSGYEGMEEIRSTAVGVANTTRCWLDLYEEAPSEEVLLGLAQENQEPAQIVSLPERYQETKVFGRISLPDESTKTKQLLEQQLAKMRQFYLAEVQQRSWYGYWNYGDVMHTYDQFRHQWRYDLGGYAWQNTELVPNMWLWLDFLRTGDPSVYYLAESMTRHTSEVDQYHAGEYKGLGSRHNVVHWGCQAKEVRISMAGLHRYYYYLTADERIGEIMEQVKDNETYAFDALPPMREFYERETKRIPIRIGPDWAALVSNWFTQWERTNDPVYLEKIRTGITCIKAMPQRLLSGPTVLFDPQDKTLSYMGTGNFGGYHMVISFGAPQVWLELAQVLEDPEWTEMLGEFGWFYSLSPERKAEESNGVLTEPHFAWPMFASTMMAFAGRVRNDQAISQRAWQLLLDNDKSGVPLPIEATIEAATTWKKIKEMPWVSTNVLAQWGLNTICCLALIGAELEEENEWKQQ</sequence>
<accession>A0A415EXB6</accession>
<organism evidence="4 5">
    <name type="scientific">Enterococcus casseliflavus</name>
    <name type="common">Enterococcus flavescens</name>
    <dbReference type="NCBI Taxonomy" id="37734"/>
    <lineage>
        <taxon>Bacteria</taxon>
        <taxon>Bacillati</taxon>
        <taxon>Bacillota</taxon>
        <taxon>Bacilli</taxon>
        <taxon>Lactobacillales</taxon>
        <taxon>Enterococcaceae</taxon>
        <taxon>Enterococcus</taxon>
    </lineage>
</organism>
<dbReference type="EMBL" id="QRMZ01000002">
    <property type="protein sequence ID" value="RHK07957.1"/>
    <property type="molecule type" value="Genomic_DNA"/>
</dbReference>
<reference evidence="4 5" key="1">
    <citation type="submission" date="2018-08" db="EMBL/GenBank/DDBJ databases">
        <title>A genome reference for cultivated species of the human gut microbiota.</title>
        <authorList>
            <person name="Zou Y."/>
            <person name="Xue W."/>
            <person name="Luo G."/>
        </authorList>
    </citation>
    <scope>NUCLEOTIDE SEQUENCE [LARGE SCALE GENOMIC DNA]</scope>
    <source>
        <strain evidence="4 5">AF48-16</strain>
    </source>
</reference>
<evidence type="ECO:0008006" key="6">
    <source>
        <dbReference type="Google" id="ProtNLM"/>
    </source>
</evidence>
<evidence type="ECO:0000313" key="5">
    <source>
        <dbReference type="Proteomes" id="UP000286288"/>
    </source>
</evidence>
<protein>
    <recommendedName>
        <fullName evidence="6">Tat pathway signal sequence domain protein</fullName>
    </recommendedName>
</protein>
<evidence type="ECO:0000259" key="2">
    <source>
        <dbReference type="Pfam" id="PF21345"/>
    </source>
</evidence>
<name>A0A415EXB6_ENTCA</name>
<evidence type="ECO:0000259" key="3">
    <source>
        <dbReference type="Pfam" id="PF21346"/>
    </source>
</evidence>
<feature type="domain" description="PcRGLX/YetA-like C-terminal alpha/alpha toroid" evidence="3">
    <location>
        <begin position="421"/>
        <end position="828"/>
    </location>
</feature>
<dbReference type="Proteomes" id="UP000286288">
    <property type="component" value="Unassembled WGS sequence"/>
</dbReference>
<comment type="caution">
    <text evidence="4">The sequence shown here is derived from an EMBL/GenBank/DDBJ whole genome shotgun (WGS) entry which is preliminary data.</text>
</comment>
<proteinExistence type="predicted"/>
<dbReference type="PANTHER" id="PTHR40081">
    <property type="entry name" value="CONCANAVALIN A-LIKE LECTIN/GLUCANASE"/>
    <property type="match status" value="1"/>
</dbReference>
<evidence type="ECO:0000259" key="1">
    <source>
        <dbReference type="Pfam" id="PF19501"/>
    </source>
</evidence>
<dbReference type="InterPro" id="IPR048329">
    <property type="entry name" value="PcRGLX_1st"/>
</dbReference>
<evidence type="ECO:0000313" key="4">
    <source>
        <dbReference type="EMBL" id="RHK07957.1"/>
    </source>
</evidence>
<gene>
    <name evidence="4" type="ORF">DW084_02205</name>
</gene>
<feature type="domain" description="PcRGLX/YetA-like central beta-sandwich" evidence="2">
    <location>
        <begin position="89"/>
        <end position="415"/>
    </location>
</feature>
<dbReference type="AlphaFoldDB" id="A0A415EXB6"/>
<dbReference type="InterPro" id="IPR048331">
    <property type="entry name" value="PcRGLX/YetA_3rd"/>
</dbReference>
<dbReference type="Pfam" id="PF19501">
    <property type="entry name" value="PcRGLX_1st"/>
    <property type="match status" value="1"/>
</dbReference>
<dbReference type="Pfam" id="PF21346">
    <property type="entry name" value="PcRGLX_3rd"/>
    <property type="match status" value="1"/>
</dbReference>
<feature type="domain" description="PcRGLX/YetA-like N-terminal RIFT barrel" evidence="1">
    <location>
        <begin position="2"/>
        <end position="69"/>
    </location>
</feature>
<dbReference type="Pfam" id="PF21345">
    <property type="entry name" value="PcRGLX_2nd"/>
    <property type="match status" value="1"/>
</dbReference>
<dbReference type="PANTHER" id="PTHR40081:SF1">
    <property type="entry name" value="TAT PATHWAY SIGNAL SEQUENCE DOMAIN PROTEIN"/>
    <property type="match status" value="1"/>
</dbReference>
<dbReference type="InterPro" id="IPR048330">
    <property type="entry name" value="PcRGLX/YetA_2nd"/>
</dbReference>
<dbReference type="InterPro" id="IPR045793">
    <property type="entry name" value="PcRGLX/YetA-like"/>
</dbReference>